<dbReference type="InterPro" id="IPR000836">
    <property type="entry name" value="PRTase_dom"/>
</dbReference>
<dbReference type="CDD" id="cd06223">
    <property type="entry name" value="PRTases_typeI"/>
    <property type="match status" value="1"/>
</dbReference>
<dbReference type="SUPFAM" id="SSF53271">
    <property type="entry name" value="PRTase-like"/>
    <property type="match status" value="1"/>
</dbReference>
<accession>A4U2A4</accession>
<dbReference type="PANTHER" id="PTHR47505:SF1">
    <property type="entry name" value="DNA UTILIZATION PROTEIN YHGH"/>
    <property type="match status" value="1"/>
</dbReference>
<dbReference type="Pfam" id="PF18912">
    <property type="entry name" value="DZR_2"/>
    <property type="match status" value="1"/>
</dbReference>
<protein>
    <submittedName>
        <fullName evidence="4">Competence protein F</fullName>
    </submittedName>
</protein>
<sequence>MTAIRHWGRKLLDAVLPPLCLCCGAIVAEPGALCAQCWSGLRFVAAPHCPVCGQPFDTDPGGADMVCGRCLAEPPPWDRARAVFCYDDASKPLILRFKHADRLEGAPAFGRWLARAGAELLIDCHLIVPVPLNRWKLLARRYNQAALLAQALGRESKVAVAADGLLRLRRTPPQGHFSRAERLRNVRGAFAPHPRLDVCGKNVLLVDDVLTTGATLGECSRVLLRQGAARVDVLTLGRVLLSPA</sequence>
<comment type="similarity">
    <text evidence="1">Belongs to the ComF/GntX family.</text>
</comment>
<evidence type="ECO:0000256" key="1">
    <source>
        <dbReference type="ARBA" id="ARBA00008007"/>
    </source>
</evidence>
<dbReference type="EMBL" id="CU459003">
    <property type="protein sequence ID" value="CAM77011.1"/>
    <property type="molecule type" value="Genomic_DNA"/>
</dbReference>
<dbReference type="Gene3D" id="3.40.50.2020">
    <property type="match status" value="1"/>
</dbReference>
<proteinExistence type="inferred from homology"/>
<name>A4U2A4_9PROT</name>
<reference evidence="4" key="1">
    <citation type="journal article" date="2007" name="J. Bacteriol.">
        <title>Comparative genome analysis of four magnetotactic bacteria reveals a complex set of group-specific genes implicated in magnetosome biomineralization and function.</title>
        <authorList>
            <person name="Richter M."/>
            <person name="Kube M."/>
            <person name="Bazylinski D.A."/>
            <person name="Lombardot T."/>
            <person name="Gloeckner F.O."/>
            <person name="Reinhardt R."/>
            <person name="Schueler D."/>
        </authorList>
    </citation>
    <scope>NUCLEOTIDE SEQUENCE</scope>
    <source>
        <strain evidence="4">MSR-1</strain>
    </source>
</reference>
<dbReference type="Pfam" id="PF00156">
    <property type="entry name" value="Pribosyltran"/>
    <property type="match status" value="1"/>
</dbReference>
<gene>
    <name evidence="4" type="ORF">MGR_2594</name>
</gene>
<dbReference type="AlphaFoldDB" id="A4U2A4"/>
<feature type="domain" description="Double zinc ribbon" evidence="3">
    <location>
        <begin position="11"/>
        <end position="71"/>
    </location>
</feature>
<dbReference type="InterPro" id="IPR051910">
    <property type="entry name" value="ComF/GntX_DNA_util-trans"/>
</dbReference>
<evidence type="ECO:0000313" key="4">
    <source>
        <dbReference type="EMBL" id="CAM77011.1"/>
    </source>
</evidence>
<feature type="domain" description="Phosphoribosyltransferase" evidence="2">
    <location>
        <begin position="193"/>
        <end position="236"/>
    </location>
</feature>
<evidence type="ECO:0000259" key="3">
    <source>
        <dbReference type="Pfam" id="PF18912"/>
    </source>
</evidence>
<organism evidence="4">
    <name type="scientific">Magnetospirillum gryphiswaldense</name>
    <dbReference type="NCBI Taxonomy" id="55518"/>
    <lineage>
        <taxon>Bacteria</taxon>
        <taxon>Pseudomonadati</taxon>
        <taxon>Pseudomonadota</taxon>
        <taxon>Alphaproteobacteria</taxon>
        <taxon>Rhodospirillales</taxon>
        <taxon>Rhodospirillaceae</taxon>
        <taxon>Magnetospirillum</taxon>
    </lineage>
</organism>
<dbReference type="PANTHER" id="PTHR47505">
    <property type="entry name" value="DNA UTILIZATION PROTEIN YHGH"/>
    <property type="match status" value="1"/>
</dbReference>
<dbReference type="RefSeq" id="WP_106003184.1">
    <property type="nucleotide sequence ID" value="NZ_CP027527.1"/>
</dbReference>
<dbReference type="InterPro" id="IPR044005">
    <property type="entry name" value="DZR_2"/>
</dbReference>
<evidence type="ECO:0000259" key="2">
    <source>
        <dbReference type="Pfam" id="PF00156"/>
    </source>
</evidence>
<dbReference type="InterPro" id="IPR029057">
    <property type="entry name" value="PRTase-like"/>
</dbReference>